<organism evidence="1 2">
    <name type="scientific">Capsicum baccatum</name>
    <name type="common">Peruvian pepper</name>
    <dbReference type="NCBI Taxonomy" id="33114"/>
    <lineage>
        <taxon>Eukaryota</taxon>
        <taxon>Viridiplantae</taxon>
        <taxon>Streptophyta</taxon>
        <taxon>Embryophyta</taxon>
        <taxon>Tracheophyta</taxon>
        <taxon>Spermatophyta</taxon>
        <taxon>Magnoliopsida</taxon>
        <taxon>eudicotyledons</taxon>
        <taxon>Gunneridae</taxon>
        <taxon>Pentapetalae</taxon>
        <taxon>asterids</taxon>
        <taxon>lamiids</taxon>
        <taxon>Solanales</taxon>
        <taxon>Solanaceae</taxon>
        <taxon>Solanoideae</taxon>
        <taxon>Capsiceae</taxon>
        <taxon>Capsicum</taxon>
    </lineage>
</organism>
<sequence>MMTSIDPPGGEMKNIFSRHAIEDLRENECCTLYSDEIFVKHKKLEFPLCESTQRPKNDQESFSSPMQLLDVPNRPVFGFGCIPKFDEYKVIFESIEGNLYRYDPWNQQFQYVHIQGNPDNLELFVYKESLVLPDLGTSSWPIKIHNDGIEELER</sequence>
<dbReference type="EMBL" id="MLFT02000010">
    <property type="protein sequence ID" value="PHT35885.1"/>
    <property type="molecule type" value="Genomic_DNA"/>
</dbReference>
<evidence type="ECO:0000313" key="1">
    <source>
        <dbReference type="EMBL" id="PHT35885.1"/>
    </source>
</evidence>
<keyword evidence="2" id="KW-1185">Reference proteome</keyword>
<evidence type="ECO:0000313" key="2">
    <source>
        <dbReference type="Proteomes" id="UP000224567"/>
    </source>
</evidence>
<reference evidence="2" key="2">
    <citation type="journal article" date="2017" name="J. Anim. Genet.">
        <title>Multiple reference genome sequences of hot pepper reveal the massive evolution of plant disease resistance genes by retroduplication.</title>
        <authorList>
            <person name="Kim S."/>
            <person name="Park J."/>
            <person name="Yeom S.-I."/>
            <person name="Kim Y.-M."/>
            <person name="Seo E."/>
            <person name="Kim K.-T."/>
            <person name="Kim M.-S."/>
            <person name="Lee J.M."/>
            <person name="Cheong K."/>
            <person name="Shin H.-S."/>
            <person name="Kim S.-B."/>
            <person name="Han K."/>
            <person name="Lee J."/>
            <person name="Park M."/>
            <person name="Lee H.-A."/>
            <person name="Lee H.-Y."/>
            <person name="Lee Y."/>
            <person name="Oh S."/>
            <person name="Lee J.H."/>
            <person name="Choi E."/>
            <person name="Choi E."/>
            <person name="Lee S.E."/>
            <person name="Jeon J."/>
            <person name="Kim H."/>
            <person name="Choi G."/>
            <person name="Song H."/>
            <person name="Lee J."/>
            <person name="Lee S.-C."/>
            <person name="Kwon J.-K."/>
            <person name="Lee H.-Y."/>
            <person name="Koo N."/>
            <person name="Hong Y."/>
            <person name="Kim R.W."/>
            <person name="Kang W.-H."/>
            <person name="Huh J.H."/>
            <person name="Kang B.-C."/>
            <person name="Yang T.-J."/>
            <person name="Lee Y.-H."/>
            <person name="Bennetzen J.L."/>
            <person name="Choi D."/>
        </authorList>
    </citation>
    <scope>NUCLEOTIDE SEQUENCE [LARGE SCALE GENOMIC DNA]</scope>
    <source>
        <strain evidence="2">cv. PBC81</strain>
    </source>
</reference>
<dbReference type="Proteomes" id="UP000224567">
    <property type="component" value="Unassembled WGS sequence"/>
</dbReference>
<dbReference type="AlphaFoldDB" id="A0A2G2VSE2"/>
<reference evidence="1 2" key="1">
    <citation type="journal article" date="2017" name="Genome Biol.">
        <title>New reference genome sequences of hot pepper reveal the massive evolution of plant disease-resistance genes by retroduplication.</title>
        <authorList>
            <person name="Kim S."/>
            <person name="Park J."/>
            <person name="Yeom S.I."/>
            <person name="Kim Y.M."/>
            <person name="Seo E."/>
            <person name="Kim K.T."/>
            <person name="Kim M.S."/>
            <person name="Lee J.M."/>
            <person name="Cheong K."/>
            <person name="Shin H.S."/>
            <person name="Kim S.B."/>
            <person name="Han K."/>
            <person name="Lee J."/>
            <person name="Park M."/>
            <person name="Lee H.A."/>
            <person name="Lee H.Y."/>
            <person name="Lee Y."/>
            <person name="Oh S."/>
            <person name="Lee J.H."/>
            <person name="Choi E."/>
            <person name="Choi E."/>
            <person name="Lee S.E."/>
            <person name="Jeon J."/>
            <person name="Kim H."/>
            <person name="Choi G."/>
            <person name="Song H."/>
            <person name="Lee J."/>
            <person name="Lee S.C."/>
            <person name="Kwon J.K."/>
            <person name="Lee H.Y."/>
            <person name="Koo N."/>
            <person name="Hong Y."/>
            <person name="Kim R.W."/>
            <person name="Kang W.H."/>
            <person name="Huh J.H."/>
            <person name="Kang B.C."/>
            <person name="Yang T.J."/>
            <person name="Lee Y.H."/>
            <person name="Bennetzen J.L."/>
            <person name="Choi D."/>
        </authorList>
    </citation>
    <scope>NUCLEOTIDE SEQUENCE [LARGE SCALE GENOMIC DNA]</scope>
    <source>
        <strain evidence="2">cv. PBC81</strain>
    </source>
</reference>
<gene>
    <name evidence="1" type="ORF">CQW23_23585</name>
</gene>
<comment type="caution">
    <text evidence="1">The sequence shown here is derived from an EMBL/GenBank/DDBJ whole genome shotgun (WGS) entry which is preliminary data.</text>
</comment>
<protein>
    <submittedName>
        <fullName evidence="1">Uncharacterized protein</fullName>
    </submittedName>
</protein>
<proteinExistence type="predicted"/>
<accession>A0A2G2VSE2</accession>
<name>A0A2G2VSE2_CAPBA</name>